<organism evidence="2 3">
    <name type="scientific">Corynespora cassiicola Philippines</name>
    <dbReference type="NCBI Taxonomy" id="1448308"/>
    <lineage>
        <taxon>Eukaryota</taxon>
        <taxon>Fungi</taxon>
        <taxon>Dikarya</taxon>
        <taxon>Ascomycota</taxon>
        <taxon>Pezizomycotina</taxon>
        <taxon>Dothideomycetes</taxon>
        <taxon>Pleosporomycetidae</taxon>
        <taxon>Pleosporales</taxon>
        <taxon>Corynesporascaceae</taxon>
        <taxon>Corynespora</taxon>
    </lineage>
</organism>
<sequence>MRQRPGGCEEMTLQRRQRPLSCTITTTTAAGPTTTTTTTTVAARTTWARWHACMQGLRRAVSGTELPGVRVCLASNCKGNPIPLRTTPVSVGCCRPWMLGGTASEQIKLQTPALWRGAVLWLALSRHPWTEPKVRVRHRTLPSLSAHRRADARKNKMRSVASTSPTSR</sequence>
<gene>
    <name evidence="2" type="ORF">BS50DRAFT_90671</name>
</gene>
<keyword evidence="3" id="KW-1185">Reference proteome</keyword>
<protein>
    <submittedName>
        <fullName evidence="2">Uncharacterized protein</fullName>
    </submittedName>
</protein>
<dbReference type="AlphaFoldDB" id="A0A2T2NEI8"/>
<dbReference type="Proteomes" id="UP000240883">
    <property type="component" value="Unassembled WGS sequence"/>
</dbReference>
<evidence type="ECO:0000256" key="1">
    <source>
        <dbReference type="SAM" id="MobiDB-lite"/>
    </source>
</evidence>
<feature type="region of interest" description="Disordered" evidence="1">
    <location>
        <begin position="140"/>
        <end position="168"/>
    </location>
</feature>
<proteinExistence type="predicted"/>
<dbReference type="EMBL" id="KZ678139">
    <property type="protein sequence ID" value="PSN63852.1"/>
    <property type="molecule type" value="Genomic_DNA"/>
</dbReference>
<evidence type="ECO:0000313" key="3">
    <source>
        <dbReference type="Proteomes" id="UP000240883"/>
    </source>
</evidence>
<reference evidence="2 3" key="1">
    <citation type="journal article" date="2018" name="Front. Microbiol.">
        <title>Genome-Wide Analysis of Corynespora cassiicola Leaf Fall Disease Putative Effectors.</title>
        <authorList>
            <person name="Lopez D."/>
            <person name="Ribeiro S."/>
            <person name="Label P."/>
            <person name="Fumanal B."/>
            <person name="Venisse J.S."/>
            <person name="Kohler A."/>
            <person name="de Oliveira R.R."/>
            <person name="Labutti K."/>
            <person name="Lipzen A."/>
            <person name="Lail K."/>
            <person name="Bauer D."/>
            <person name="Ohm R.A."/>
            <person name="Barry K.W."/>
            <person name="Spatafora J."/>
            <person name="Grigoriev I.V."/>
            <person name="Martin F.M."/>
            <person name="Pujade-Renaud V."/>
        </authorList>
    </citation>
    <scope>NUCLEOTIDE SEQUENCE [LARGE SCALE GENOMIC DNA]</scope>
    <source>
        <strain evidence="2 3">Philippines</strain>
    </source>
</reference>
<name>A0A2T2NEI8_CORCC</name>
<accession>A0A2T2NEI8</accession>
<evidence type="ECO:0000313" key="2">
    <source>
        <dbReference type="EMBL" id="PSN63852.1"/>
    </source>
</evidence>